<name>H5U616_9ACTN</name>
<keyword evidence="1" id="KW-0732">Signal</keyword>
<dbReference type="NCBIfam" id="TIGR04088">
    <property type="entry name" value="cognate_SipW"/>
    <property type="match status" value="1"/>
</dbReference>
<protein>
    <submittedName>
        <fullName evidence="2">Uncharacterized protein</fullName>
    </submittedName>
</protein>
<accession>H5U616</accession>
<dbReference type="AlphaFoldDB" id="H5U616"/>
<feature type="chain" id="PRO_5039228855" evidence="1">
    <location>
        <begin position="30"/>
        <end position="214"/>
    </location>
</feature>
<dbReference type="EMBL" id="BAFC01000120">
    <property type="protein sequence ID" value="GAB41174.1"/>
    <property type="molecule type" value="Genomic_DNA"/>
</dbReference>
<sequence>MIRTLLFSRLRALCSLGMVLGICSISTMASWSDSASVTTAAFTVGSVDLKLNGQDSLTWTAMNQSDMQPGSSRAANLTVKNAGGYNLTYSAIIGPVPTGAMYDHGVFRVYSGATPVNGNGVGKCSGGTAIGTLEPGLSSTVSSTIPTLPTHTGYVPWPNWVTGKTYPWIGTRALAAGQSETLCVWFAVDPDVLYTADENEGVTSTFTFTATQAN</sequence>
<organism evidence="2 3">
    <name type="scientific">Gordonia sputi NBRC 100414</name>
    <dbReference type="NCBI Taxonomy" id="1089453"/>
    <lineage>
        <taxon>Bacteria</taxon>
        <taxon>Bacillati</taxon>
        <taxon>Actinomycetota</taxon>
        <taxon>Actinomycetes</taxon>
        <taxon>Mycobacteriales</taxon>
        <taxon>Gordoniaceae</taxon>
        <taxon>Gordonia</taxon>
    </lineage>
</organism>
<dbReference type="InterPro" id="IPR023833">
    <property type="entry name" value="Signal_pept_SipW-depend-type"/>
</dbReference>
<feature type="signal peptide" evidence="1">
    <location>
        <begin position="1"/>
        <end position="29"/>
    </location>
</feature>
<proteinExistence type="predicted"/>
<reference evidence="2 3" key="1">
    <citation type="submission" date="2012-02" db="EMBL/GenBank/DDBJ databases">
        <title>Whole genome shotgun sequence of Gordonia sputi NBRC 100414.</title>
        <authorList>
            <person name="Yoshida I."/>
            <person name="Hosoyama A."/>
            <person name="Tsuchikane K."/>
            <person name="Katsumata H."/>
            <person name="Yamazaki S."/>
            <person name="Fujita N."/>
        </authorList>
    </citation>
    <scope>NUCLEOTIDE SEQUENCE [LARGE SCALE GENOMIC DNA]</scope>
    <source>
        <strain evidence="2 3">NBRC 100414</strain>
    </source>
</reference>
<dbReference type="eggNOG" id="ENOG5031YNU">
    <property type="taxonomic scope" value="Bacteria"/>
</dbReference>
<comment type="caution">
    <text evidence="2">The sequence shown here is derived from an EMBL/GenBank/DDBJ whole genome shotgun (WGS) entry which is preliminary data.</text>
</comment>
<evidence type="ECO:0000313" key="2">
    <source>
        <dbReference type="EMBL" id="GAB41174.1"/>
    </source>
</evidence>
<evidence type="ECO:0000256" key="1">
    <source>
        <dbReference type="SAM" id="SignalP"/>
    </source>
</evidence>
<keyword evidence="3" id="KW-1185">Reference proteome</keyword>
<dbReference type="Proteomes" id="UP000005845">
    <property type="component" value="Unassembled WGS sequence"/>
</dbReference>
<dbReference type="RefSeq" id="WP_005208406.1">
    <property type="nucleotide sequence ID" value="NZ_BAFC01000120.1"/>
</dbReference>
<evidence type="ECO:0000313" key="3">
    <source>
        <dbReference type="Proteomes" id="UP000005845"/>
    </source>
</evidence>
<gene>
    <name evidence="2" type="ORF">GOSPT_122_00290</name>
</gene>